<gene>
    <name evidence="5" type="ORF">MEDL_29376</name>
</gene>
<dbReference type="InterPro" id="IPR045058">
    <property type="entry name" value="GIMA/IAN/Toc"/>
</dbReference>
<evidence type="ECO:0000256" key="2">
    <source>
        <dbReference type="ARBA" id="ARBA00022741"/>
    </source>
</evidence>
<proteinExistence type="inferred from homology"/>
<dbReference type="PANTHER" id="PTHR10903">
    <property type="entry name" value="GTPASE, IMAP FAMILY MEMBER-RELATED"/>
    <property type="match status" value="1"/>
</dbReference>
<dbReference type="Pfam" id="PF04548">
    <property type="entry name" value="AIG1"/>
    <property type="match status" value="1"/>
</dbReference>
<dbReference type="GO" id="GO:0005525">
    <property type="term" value="F:GTP binding"/>
    <property type="evidence" value="ECO:0007669"/>
    <property type="project" value="UniProtKB-KW"/>
</dbReference>
<dbReference type="AlphaFoldDB" id="A0A8S3S5M5"/>
<dbReference type="OrthoDB" id="10061751at2759"/>
<dbReference type="Gene3D" id="3.40.50.300">
    <property type="entry name" value="P-loop containing nucleotide triphosphate hydrolases"/>
    <property type="match status" value="1"/>
</dbReference>
<keyword evidence="2" id="KW-0547">Nucleotide-binding</keyword>
<dbReference type="InterPro" id="IPR006703">
    <property type="entry name" value="G_AIG1"/>
</dbReference>
<dbReference type="PANTHER" id="PTHR10903:SF184">
    <property type="entry name" value="GTP-BINDING PROTEIN A"/>
    <property type="match status" value="1"/>
</dbReference>
<evidence type="ECO:0000256" key="1">
    <source>
        <dbReference type="ARBA" id="ARBA00008535"/>
    </source>
</evidence>
<evidence type="ECO:0000256" key="3">
    <source>
        <dbReference type="ARBA" id="ARBA00023134"/>
    </source>
</evidence>
<dbReference type="InterPro" id="IPR027417">
    <property type="entry name" value="P-loop_NTPase"/>
</dbReference>
<dbReference type="PROSITE" id="PS51720">
    <property type="entry name" value="G_AIG1"/>
    <property type="match status" value="1"/>
</dbReference>
<dbReference type="Proteomes" id="UP000683360">
    <property type="component" value="Unassembled WGS sequence"/>
</dbReference>
<accession>A0A8S3S5M5</accession>
<keyword evidence="6" id="KW-1185">Reference proteome</keyword>
<feature type="domain" description="AIG1-type G" evidence="4">
    <location>
        <begin position="38"/>
        <end position="198"/>
    </location>
</feature>
<comment type="caution">
    <text evidence="5">The sequence shown here is derived from an EMBL/GenBank/DDBJ whole genome shotgun (WGS) entry which is preliminary data.</text>
</comment>
<sequence>MYRIDCFSETVTSINEILLFTSLTEVMAYQSIGIQAPVNEMRIVLLGKTGCGKSKTGNTILGHKGYFKFGGTSCSITKECFLRTNTRFDKKLDVVDTPGVFDTDKSNEDIQQEIKRCITLTSPGPHAVILCVRMGRHTTEESEALKHFVKHFGEELLKYAIIMFTHLDQWQADCEDMSPRMTKEEFIKIPRANFYVLF</sequence>
<evidence type="ECO:0000313" key="6">
    <source>
        <dbReference type="Proteomes" id="UP000683360"/>
    </source>
</evidence>
<evidence type="ECO:0000313" key="5">
    <source>
        <dbReference type="EMBL" id="CAG2215603.1"/>
    </source>
</evidence>
<dbReference type="SUPFAM" id="SSF52540">
    <property type="entry name" value="P-loop containing nucleoside triphosphate hydrolases"/>
    <property type="match status" value="1"/>
</dbReference>
<comment type="similarity">
    <text evidence="1">Belongs to the TRAFAC class TrmE-Era-EngA-EngB-Septin-like GTPase superfamily. AIG1/Toc34/Toc159-like paraseptin GTPase family. IAN subfamily.</text>
</comment>
<evidence type="ECO:0000259" key="4">
    <source>
        <dbReference type="PROSITE" id="PS51720"/>
    </source>
</evidence>
<name>A0A8S3S5M5_MYTED</name>
<protein>
    <submittedName>
        <fullName evidence="5">GTPase IMAP family member 4</fullName>
    </submittedName>
</protein>
<reference evidence="5" key="1">
    <citation type="submission" date="2021-03" db="EMBL/GenBank/DDBJ databases">
        <authorList>
            <person name="Bekaert M."/>
        </authorList>
    </citation>
    <scope>NUCLEOTIDE SEQUENCE</scope>
</reference>
<organism evidence="5 6">
    <name type="scientific">Mytilus edulis</name>
    <name type="common">Blue mussel</name>
    <dbReference type="NCBI Taxonomy" id="6550"/>
    <lineage>
        <taxon>Eukaryota</taxon>
        <taxon>Metazoa</taxon>
        <taxon>Spiralia</taxon>
        <taxon>Lophotrochozoa</taxon>
        <taxon>Mollusca</taxon>
        <taxon>Bivalvia</taxon>
        <taxon>Autobranchia</taxon>
        <taxon>Pteriomorphia</taxon>
        <taxon>Mytilida</taxon>
        <taxon>Mytiloidea</taxon>
        <taxon>Mytilidae</taxon>
        <taxon>Mytilinae</taxon>
        <taxon>Mytilus</taxon>
    </lineage>
</organism>
<dbReference type="EMBL" id="CAJPWZ010001448">
    <property type="protein sequence ID" value="CAG2215603.1"/>
    <property type="molecule type" value="Genomic_DNA"/>
</dbReference>
<keyword evidence="3" id="KW-0342">GTP-binding</keyword>